<dbReference type="Proteomes" id="UP000028545">
    <property type="component" value="Unassembled WGS sequence"/>
</dbReference>
<dbReference type="OrthoDB" id="49151at2759"/>
<feature type="compositionally biased region" description="Low complexity" evidence="6">
    <location>
        <begin position="28"/>
        <end position="49"/>
    </location>
</feature>
<dbReference type="HAMAP" id="MF_03040">
    <property type="entry name" value="USB1"/>
    <property type="match status" value="1"/>
</dbReference>
<feature type="region of interest" description="Disordered" evidence="6">
    <location>
        <begin position="1"/>
        <end position="57"/>
    </location>
</feature>
<evidence type="ECO:0000256" key="4">
    <source>
        <dbReference type="ARBA" id="ARBA00023242"/>
    </source>
</evidence>
<dbReference type="PANTHER" id="PTHR13522">
    <property type="entry name" value="U6 SNRNA PHOSPHODIESTERASE 1"/>
    <property type="match status" value="1"/>
</dbReference>
<keyword evidence="1 5" id="KW-0540">Nuclease</keyword>
<dbReference type="EMBL" id="JOWA01000099">
    <property type="protein sequence ID" value="KEZ42338.1"/>
    <property type="molecule type" value="Genomic_DNA"/>
</dbReference>
<organism evidence="7 8">
    <name type="scientific">Pseudallescheria apiosperma</name>
    <name type="common">Scedosporium apiospermum</name>
    <dbReference type="NCBI Taxonomy" id="563466"/>
    <lineage>
        <taxon>Eukaryota</taxon>
        <taxon>Fungi</taxon>
        <taxon>Dikarya</taxon>
        <taxon>Ascomycota</taxon>
        <taxon>Pezizomycotina</taxon>
        <taxon>Sordariomycetes</taxon>
        <taxon>Hypocreomycetidae</taxon>
        <taxon>Microascales</taxon>
        <taxon>Microascaceae</taxon>
        <taxon>Scedosporium</taxon>
    </lineage>
</organism>
<comment type="similarity">
    <text evidence="5">Belongs to the 2H phosphoesterase superfamily. USB1 family.</text>
</comment>
<dbReference type="OMA" id="FHVSIGW"/>
<evidence type="ECO:0000256" key="1">
    <source>
        <dbReference type="ARBA" id="ARBA00022722"/>
    </source>
</evidence>
<name>A0A084G4S6_PSEDA</name>
<dbReference type="EC" id="3.1.4.-" evidence="5"/>
<dbReference type="GO" id="GO:0005634">
    <property type="term" value="C:nucleus"/>
    <property type="evidence" value="ECO:0007669"/>
    <property type="project" value="UniProtKB-SubCell"/>
</dbReference>
<dbReference type="GO" id="GO:1990838">
    <property type="term" value="F:poly(U)-specific exoribonuclease activity, producing 3' uridine cyclic phosphate ends"/>
    <property type="evidence" value="ECO:0007669"/>
    <property type="project" value="UniProtKB-UniRule"/>
</dbReference>
<comment type="subcellular location">
    <subcellularLocation>
        <location evidence="5">Nucleus</location>
    </subcellularLocation>
</comment>
<feature type="active site" description="Proton donor/acceptor" evidence="5">
    <location>
        <position position="259"/>
    </location>
</feature>
<accession>A0A084G4S6</accession>
<sequence>MGLVDYSDSDSDPDQALSEPEPKRRKSSTASAPSRTSTTETTPPTGRKPSLPPLPDHFHDLYASTVRQSVVDDPSLHHGRKRLIPHVVGNWPSHVYIEWHPSAEEHRTLVSLIQHAQKKLRGEATLTSLLTSDLGAPLPLHISLSRPLALTTAQKDRFLEAITTGIRSSLVAPFYVKPHTLKFWKSPDSNRTFLVLYVHPCPDPQIFSSPPPTTTSKAQTTPLTTLLHRCNSTARSFDLPLLYQKNGGSGPETDEDAFHVSLAWTLDDVPEGEEVIGSRDERDDKAPLDEVHGWAVAVAGVKVKIGNVVTHVGLEKGCAGGEGEIFSW</sequence>
<keyword evidence="4 5" id="KW-0539">Nucleus</keyword>
<dbReference type="Pfam" id="PF09749">
    <property type="entry name" value="HVSL"/>
    <property type="match status" value="1"/>
</dbReference>
<keyword evidence="2 5" id="KW-0378">Hydrolase</keyword>
<dbReference type="Gene3D" id="3.90.1140.10">
    <property type="entry name" value="Cyclic phosphodiesterase"/>
    <property type="match status" value="1"/>
</dbReference>
<evidence type="ECO:0000256" key="6">
    <source>
        <dbReference type="SAM" id="MobiDB-lite"/>
    </source>
</evidence>
<evidence type="ECO:0000313" key="8">
    <source>
        <dbReference type="Proteomes" id="UP000028545"/>
    </source>
</evidence>
<feature type="active site" description="Proton donor/acceptor" evidence="5">
    <location>
        <position position="141"/>
    </location>
</feature>
<reference evidence="7 8" key="1">
    <citation type="journal article" date="2014" name="Genome Announc.">
        <title>Draft genome sequence of the pathogenic fungus Scedosporium apiospermum.</title>
        <authorList>
            <person name="Vandeputte P."/>
            <person name="Ghamrawi S."/>
            <person name="Rechenmann M."/>
            <person name="Iltis A."/>
            <person name="Giraud S."/>
            <person name="Fleury M."/>
            <person name="Thornton C."/>
            <person name="Delhaes L."/>
            <person name="Meyer W."/>
            <person name="Papon N."/>
            <person name="Bouchara J.P."/>
        </authorList>
    </citation>
    <scope>NUCLEOTIDE SEQUENCE [LARGE SCALE GENOMIC DNA]</scope>
    <source>
        <strain evidence="7 8">IHEM 14462</strain>
    </source>
</reference>
<evidence type="ECO:0000313" key="7">
    <source>
        <dbReference type="EMBL" id="KEZ42338.1"/>
    </source>
</evidence>
<gene>
    <name evidence="5" type="primary">USB1</name>
    <name evidence="7" type="ORF">SAPIO_CDS5505</name>
</gene>
<keyword evidence="8" id="KW-1185">Reference proteome</keyword>
<dbReference type="PANTHER" id="PTHR13522:SF3">
    <property type="entry name" value="U6 SNRNA PHOSPHODIESTERASE 1"/>
    <property type="match status" value="1"/>
</dbReference>
<dbReference type="AlphaFoldDB" id="A0A084G4S6"/>
<dbReference type="HOGENOM" id="CLU_050234_1_0_1"/>
<dbReference type="KEGG" id="sapo:SAPIO_CDS5505"/>
<dbReference type="InterPro" id="IPR027521">
    <property type="entry name" value="Usb1"/>
</dbReference>
<evidence type="ECO:0000256" key="5">
    <source>
        <dbReference type="HAMAP-Rule" id="MF_03040"/>
    </source>
</evidence>
<keyword evidence="3" id="KW-0456">Lyase</keyword>
<dbReference type="GO" id="GO:0016829">
    <property type="term" value="F:lyase activity"/>
    <property type="evidence" value="ECO:0007669"/>
    <property type="project" value="UniProtKB-KW"/>
</dbReference>
<comment type="function">
    <text evidence="5">Phosphodiesterase responsible for the U6 snRNA 3' end processing. Acts as an exoribonuclease (RNase) responsible for trimming the poly(U) tract of the last nucleotides in the pre-U6 snRNA molecule, leading to the formation of mature U6 snRNA.</text>
</comment>
<dbReference type="VEuPathDB" id="FungiDB:SAPIO_CDS5505"/>
<dbReference type="GO" id="GO:0034477">
    <property type="term" value="P:U6 snRNA 3'-end processing"/>
    <property type="evidence" value="ECO:0007669"/>
    <property type="project" value="UniProtKB-UniRule"/>
</dbReference>
<proteinExistence type="inferred from homology"/>
<evidence type="ECO:0000256" key="3">
    <source>
        <dbReference type="ARBA" id="ARBA00023239"/>
    </source>
</evidence>
<comment type="caution">
    <text evidence="7">The sequence shown here is derived from an EMBL/GenBank/DDBJ whole genome shotgun (WGS) entry which is preliminary data.</text>
</comment>
<dbReference type="RefSeq" id="XP_016642137.1">
    <property type="nucleotide sequence ID" value="XM_016787822.1"/>
</dbReference>
<protein>
    <recommendedName>
        <fullName evidence="5">U6 snRNA phosphodiesterase</fullName>
        <ecNumber evidence="5">3.1.4.-</ecNumber>
    </recommendedName>
</protein>
<evidence type="ECO:0000256" key="2">
    <source>
        <dbReference type="ARBA" id="ARBA00022801"/>
    </source>
</evidence>
<dbReference type="GeneID" id="27724577"/>